<dbReference type="OrthoDB" id="1201990at2"/>
<evidence type="ECO:0008006" key="3">
    <source>
        <dbReference type="Google" id="ProtNLM"/>
    </source>
</evidence>
<dbReference type="SUPFAM" id="SSF52540">
    <property type="entry name" value="P-loop containing nucleoside triphosphate hydrolases"/>
    <property type="match status" value="1"/>
</dbReference>
<dbReference type="Proteomes" id="UP000216446">
    <property type="component" value="Unassembled WGS sequence"/>
</dbReference>
<accession>A0A259U351</accession>
<dbReference type="InParanoid" id="A0A259U351"/>
<keyword evidence="2" id="KW-1185">Reference proteome</keyword>
<organism evidence="1 2">
    <name type="scientific">Rubricoccus marinus</name>
    <dbReference type="NCBI Taxonomy" id="716817"/>
    <lineage>
        <taxon>Bacteria</taxon>
        <taxon>Pseudomonadati</taxon>
        <taxon>Rhodothermota</taxon>
        <taxon>Rhodothermia</taxon>
        <taxon>Rhodothermales</taxon>
        <taxon>Rubricoccaceae</taxon>
        <taxon>Rubricoccus</taxon>
    </lineage>
</organism>
<dbReference type="EMBL" id="MQWB01000001">
    <property type="protein sequence ID" value="OZC04258.1"/>
    <property type="molecule type" value="Genomic_DNA"/>
</dbReference>
<dbReference type="PANTHER" id="PTHR37816">
    <property type="entry name" value="YALI0E33011P"/>
    <property type="match status" value="1"/>
</dbReference>
<reference evidence="1 2" key="1">
    <citation type="submission" date="2016-11" db="EMBL/GenBank/DDBJ databases">
        <title>Study of marine rhodopsin-containing bacteria.</title>
        <authorList>
            <person name="Yoshizawa S."/>
            <person name="Kumagai Y."/>
            <person name="Kogure K."/>
        </authorList>
    </citation>
    <scope>NUCLEOTIDE SEQUENCE [LARGE SCALE GENOMIC DNA]</scope>
    <source>
        <strain evidence="1 2">SG-29</strain>
    </source>
</reference>
<dbReference type="InterPro" id="IPR052922">
    <property type="entry name" value="Cytidylate_Kinase-2"/>
</dbReference>
<name>A0A259U351_9BACT</name>
<dbReference type="AlphaFoldDB" id="A0A259U351"/>
<proteinExistence type="predicted"/>
<dbReference type="PANTHER" id="PTHR37816:SF1">
    <property type="entry name" value="TOXIN"/>
    <property type="match status" value="1"/>
</dbReference>
<sequence length="165" mass="18142">MDERRVLILGNSGSGKTTAARTLGLPHLGLDTVAWTEPGVRAPLAESHEAIQDFHSTHPSWVMDGSYAGLAEMATPLCTEFWFLNPGVDACLAHCRQRPWEPEKYDSPEAQDERLAFLLNWVRSYDTREDEYGLAAHRALFERFGGSKREVTASGAAPPDQAASG</sequence>
<dbReference type="InterPro" id="IPR027417">
    <property type="entry name" value="P-loop_NTPase"/>
</dbReference>
<protein>
    <recommendedName>
        <fullName evidence="3">Shikimate kinase</fullName>
    </recommendedName>
</protein>
<gene>
    <name evidence="1" type="ORF">BSZ36_15470</name>
</gene>
<evidence type="ECO:0000313" key="2">
    <source>
        <dbReference type="Proteomes" id="UP000216446"/>
    </source>
</evidence>
<evidence type="ECO:0000313" key="1">
    <source>
        <dbReference type="EMBL" id="OZC04258.1"/>
    </source>
</evidence>
<dbReference type="RefSeq" id="WP_094550531.1">
    <property type="nucleotide sequence ID" value="NZ_MQWB01000001.1"/>
</dbReference>
<comment type="caution">
    <text evidence="1">The sequence shown here is derived from an EMBL/GenBank/DDBJ whole genome shotgun (WGS) entry which is preliminary data.</text>
</comment>